<dbReference type="OrthoDB" id="9939550at2"/>
<proteinExistence type="predicted"/>
<keyword evidence="1" id="KW-1133">Transmembrane helix</keyword>
<dbReference type="EMBL" id="JQCL01000057">
    <property type="protein sequence ID" value="KRO10928.1"/>
    <property type="molecule type" value="Genomic_DNA"/>
</dbReference>
<dbReference type="STRING" id="942150.IV64_GL002621"/>
<dbReference type="AlphaFoldDB" id="A0A0R2MFL9"/>
<dbReference type="PATRIC" id="fig|942150.3.peg.2732"/>
<evidence type="ECO:0000313" key="2">
    <source>
        <dbReference type="EMBL" id="KRO10928.1"/>
    </source>
</evidence>
<name>A0A0R2MFL9_9LACO</name>
<gene>
    <name evidence="2" type="ORF">IV64_GL002621</name>
</gene>
<evidence type="ECO:0000313" key="3">
    <source>
        <dbReference type="Proteomes" id="UP000051783"/>
    </source>
</evidence>
<feature type="transmembrane region" description="Helical" evidence="1">
    <location>
        <begin position="60"/>
        <end position="79"/>
    </location>
</feature>
<comment type="caution">
    <text evidence="2">The sequence shown here is derived from an EMBL/GenBank/DDBJ whole genome shotgun (WGS) entry which is preliminary data.</text>
</comment>
<evidence type="ECO:0000256" key="1">
    <source>
        <dbReference type="SAM" id="Phobius"/>
    </source>
</evidence>
<keyword evidence="1" id="KW-0472">Membrane</keyword>
<keyword evidence="3" id="KW-1185">Reference proteome</keyword>
<dbReference type="Proteomes" id="UP000051783">
    <property type="component" value="Unassembled WGS sequence"/>
</dbReference>
<feature type="transmembrane region" description="Helical" evidence="1">
    <location>
        <begin position="20"/>
        <end position="40"/>
    </location>
</feature>
<organism evidence="2 3">
    <name type="scientific">Lactiplantibacillus xiangfangensis</name>
    <dbReference type="NCBI Taxonomy" id="942150"/>
    <lineage>
        <taxon>Bacteria</taxon>
        <taxon>Bacillati</taxon>
        <taxon>Bacillota</taxon>
        <taxon>Bacilli</taxon>
        <taxon>Lactobacillales</taxon>
        <taxon>Lactobacillaceae</taxon>
        <taxon>Lactiplantibacillus</taxon>
    </lineage>
</organism>
<sequence>MLLHNISAQEFYRLRARWKLLLIIGIFTLLCGLSDLSGIISDSSDLNFLYQNTANSYLVYERYLPLSIIATSIVTEYHLNDSFFSQHRSTLYWQTVVQNLMIIIGIWLIWVLTTGCILFGKAQLIATKPTILIDLGLAAIFILFVQVTFSAGTLLFYFLIHRKLIAVLIALFSNVLLFEQAVRTKNVLLYAFAQPTDVTTRLLQLINLIGLILLIRLVTYHLVQWREF</sequence>
<feature type="transmembrane region" description="Helical" evidence="1">
    <location>
        <begin position="202"/>
        <end position="223"/>
    </location>
</feature>
<reference evidence="2 3" key="1">
    <citation type="journal article" date="2015" name="Genome Announc.">
        <title>Expanding the biotechnology potential of lactobacilli through comparative genomics of 213 strains and associated genera.</title>
        <authorList>
            <person name="Sun Z."/>
            <person name="Harris H.M."/>
            <person name="McCann A."/>
            <person name="Guo C."/>
            <person name="Argimon S."/>
            <person name="Zhang W."/>
            <person name="Yang X."/>
            <person name="Jeffery I.B."/>
            <person name="Cooney J.C."/>
            <person name="Kagawa T.F."/>
            <person name="Liu W."/>
            <person name="Song Y."/>
            <person name="Salvetti E."/>
            <person name="Wrobel A."/>
            <person name="Rasinkangas P."/>
            <person name="Parkhill J."/>
            <person name="Rea M.C."/>
            <person name="O'Sullivan O."/>
            <person name="Ritari J."/>
            <person name="Douillard F.P."/>
            <person name="Paul Ross R."/>
            <person name="Yang R."/>
            <person name="Briner A.E."/>
            <person name="Felis G.E."/>
            <person name="de Vos W.M."/>
            <person name="Barrangou R."/>
            <person name="Klaenhammer T.R."/>
            <person name="Caufield P.W."/>
            <person name="Cui Y."/>
            <person name="Zhang H."/>
            <person name="O'Toole P.W."/>
        </authorList>
    </citation>
    <scope>NUCLEOTIDE SEQUENCE [LARGE SCALE GENOMIC DNA]</scope>
    <source>
        <strain evidence="2 3">LMG 26013</strain>
    </source>
</reference>
<feature type="transmembrane region" description="Helical" evidence="1">
    <location>
        <begin position="132"/>
        <end position="157"/>
    </location>
</feature>
<protein>
    <submittedName>
        <fullName evidence="2">Uncharacterized protein</fullName>
    </submittedName>
</protein>
<feature type="transmembrane region" description="Helical" evidence="1">
    <location>
        <begin position="164"/>
        <end position="182"/>
    </location>
</feature>
<accession>A0A0R2MFL9</accession>
<feature type="transmembrane region" description="Helical" evidence="1">
    <location>
        <begin position="100"/>
        <end position="120"/>
    </location>
</feature>
<keyword evidence="1" id="KW-0812">Transmembrane</keyword>
<dbReference type="RefSeq" id="WP_057706359.1">
    <property type="nucleotide sequence ID" value="NZ_JQCL01000057.1"/>
</dbReference>